<dbReference type="PIRSF" id="PIRSF029171">
    <property type="entry name" value="Esterase_LipA"/>
    <property type="match status" value="1"/>
</dbReference>
<dbReference type="PANTHER" id="PTHR34853:SF1">
    <property type="entry name" value="LIPASE 5"/>
    <property type="match status" value="1"/>
</dbReference>
<evidence type="ECO:0000313" key="1">
    <source>
        <dbReference type="EMBL" id="SUC18400.1"/>
    </source>
</evidence>
<dbReference type="Proteomes" id="UP000254191">
    <property type="component" value="Unassembled WGS sequence"/>
</dbReference>
<sequence>MEHFTKKSLFTCDKTNENLPNKRGVITHCQELAPDLGLSEAFAQYTISYTSCDSVHGEIIREDTGAVFIPKSQAPKDGWPVIVWNHGTVGIAPTCAPSLTPKNSRVSQYLNTWLSLGFAIVAPDYPGLGSSGLHHYMDERATAWSALDSAKAVLKGGFSLSNRFIFMGQSQGAHAAFASVGYQPEYAPELNILGAIVTGTPYFSDNLLENFISDGVQDEGDRKLPYAMYLYLSAADKNPNLKVEDYFQELAIPYVEKAKTLCISPLSQLVMDNKLNASNSLKPKFYELLEQEASSLNYRKLLVDKPVFIGIGLEDIHVLTRWQQEFARDVLEAGTNAYVYEYPNIGHLDVYNVSLRNSVPFVFELMKNEHSKNRLKTIL</sequence>
<dbReference type="SUPFAM" id="SSF53474">
    <property type="entry name" value="alpha/beta-Hydrolases"/>
    <property type="match status" value="1"/>
</dbReference>
<dbReference type="GO" id="GO:0004806">
    <property type="term" value="F:triacylglycerol lipase activity"/>
    <property type="evidence" value="ECO:0007669"/>
    <property type="project" value="InterPro"/>
</dbReference>
<dbReference type="EMBL" id="UGTS01000004">
    <property type="protein sequence ID" value="SUC18400.1"/>
    <property type="molecule type" value="Genomic_DNA"/>
</dbReference>
<dbReference type="PANTHER" id="PTHR34853">
    <property type="match status" value="1"/>
</dbReference>
<accession>A0A379FGD9</accession>
<proteinExistence type="predicted"/>
<reference evidence="1 2" key="1">
    <citation type="submission" date="2018-06" db="EMBL/GenBank/DDBJ databases">
        <authorList>
            <consortium name="Pathogen Informatics"/>
            <person name="Doyle S."/>
        </authorList>
    </citation>
    <scope>NUCLEOTIDE SEQUENCE [LARGE SCALE GENOMIC DNA]</scope>
    <source>
        <strain evidence="1 2">NCTC11938</strain>
    </source>
</reference>
<gene>
    <name evidence="1" type="ORF">NCTC11938_00727</name>
</gene>
<dbReference type="InterPro" id="IPR029058">
    <property type="entry name" value="AB_hydrolase_fold"/>
</dbReference>
<dbReference type="AlphaFoldDB" id="A0A379FGD9"/>
<protein>
    <submittedName>
        <fullName evidence="1">Lipase</fullName>
    </submittedName>
</protein>
<evidence type="ECO:0000313" key="2">
    <source>
        <dbReference type="Proteomes" id="UP000254191"/>
    </source>
</evidence>
<name>A0A379FGD9_PROMI</name>
<dbReference type="Gene3D" id="3.40.50.1820">
    <property type="entry name" value="alpha/beta hydrolase"/>
    <property type="match status" value="1"/>
</dbReference>
<dbReference type="InterPro" id="IPR005152">
    <property type="entry name" value="Lipase_secreted"/>
</dbReference>
<dbReference type="GO" id="GO:0016042">
    <property type="term" value="P:lipid catabolic process"/>
    <property type="evidence" value="ECO:0007669"/>
    <property type="project" value="InterPro"/>
</dbReference>
<dbReference type="Pfam" id="PF03583">
    <property type="entry name" value="LIP"/>
    <property type="match status" value="1"/>
</dbReference>
<organism evidence="1 2">
    <name type="scientific">Proteus mirabilis</name>
    <dbReference type="NCBI Taxonomy" id="584"/>
    <lineage>
        <taxon>Bacteria</taxon>
        <taxon>Pseudomonadati</taxon>
        <taxon>Pseudomonadota</taxon>
        <taxon>Gammaproteobacteria</taxon>
        <taxon>Enterobacterales</taxon>
        <taxon>Morganellaceae</taxon>
        <taxon>Proteus</taxon>
    </lineage>
</organism>